<evidence type="ECO:0000256" key="8">
    <source>
        <dbReference type="ARBA" id="ARBA00041520"/>
    </source>
</evidence>
<dbReference type="OrthoDB" id="408373at2759"/>
<evidence type="ECO:0000256" key="2">
    <source>
        <dbReference type="ARBA" id="ARBA00012423"/>
    </source>
</evidence>
<dbReference type="GO" id="GO:0102390">
    <property type="term" value="F:mycophenolic acid acyl-glucuronide esterase activity"/>
    <property type="evidence" value="ECO:0007669"/>
    <property type="project" value="UniProtKB-EC"/>
</dbReference>
<evidence type="ECO:0000313" key="16">
    <source>
        <dbReference type="Proteomes" id="UP000792457"/>
    </source>
</evidence>
<comment type="subcellular location">
    <subcellularLocation>
        <location evidence="1">Mitochondrion</location>
    </subcellularLocation>
</comment>
<dbReference type="GO" id="GO:0004553">
    <property type="term" value="F:hydrolase activity, hydrolyzing O-glycosyl compounds"/>
    <property type="evidence" value="ECO:0007669"/>
    <property type="project" value="TreeGrafter"/>
</dbReference>
<keyword evidence="3" id="KW-0378">Hydrolase</keyword>
<evidence type="ECO:0000256" key="9">
    <source>
        <dbReference type="ARBA" id="ARBA00042645"/>
    </source>
</evidence>
<evidence type="ECO:0000256" key="13">
    <source>
        <dbReference type="ARBA" id="ARBA00047972"/>
    </source>
</evidence>
<keyword evidence="4" id="KW-0809">Transit peptide</keyword>
<protein>
    <recommendedName>
        <fullName evidence="7">Palmitoyl-protein thioesterase ABHD10, mitochondrial</fullName>
        <ecNumber evidence="6">3.1.1.93</ecNumber>
        <ecNumber evidence="2">3.1.2.22</ecNumber>
    </recommendedName>
    <alternativeName>
        <fullName evidence="9">Acyl-protein thioesterase ABHD10</fullName>
    </alternativeName>
    <alternativeName>
        <fullName evidence="10">Alpha/beta hydrolase domain-containing protein 10</fullName>
    </alternativeName>
    <alternativeName>
        <fullName evidence="8">Mycophenolic acid acyl-glucuronide esterase, mitochondrial</fullName>
    </alternativeName>
</protein>
<evidence type="ECO:0000256" key="4">
    <source>
        <dbReference type="ARBA" id="ARBA00022946"/>
    </source>
</evidence>
<proteinExistence type="predicted"/>
<comment type="caution">
    <text evidence="15">The sequence shown here is derived from an EMBL/GenBank/DDBJ whole genome shotgun (WGS) entry which is preliminary data.</text>
</comment>
<dbReference type="EC" id="3.1.2.22" evidence="2"/>
<evidence type="ECO:0000256" key="6">
    <source>
        <dbReference type="ARBA" id="ARBA00039132"/>
    </source>
</evidence>
<evidence type="ECO:0000256" key="10">
    <source>
        <dbReference type="ARBA" id="ARBA00042704"/>
    </source>
</evidence>
<evidence type="ECO:0000313" key="15">
    <source>
        <dbReference type="EMBL" id="KAG8234032.1"/>
    </source>
</evidence>
<sequence>MRSLNTRPMSLPRANICCLRRFILLSRFHSAFFHLGKHCSGKYEILKIDETREIAYKKTWGSKQPTIVLVPGFMSKMEGIKAQGLERYCRDQNRTFVRFDIEGLGKSPGDPRTIQMKHWIEDCEHVLHKLTEGPVVLVGYSMGGWGKARLESGKIYKFSNQHLEMFLRKDFAEKSRDHEIDLTKPIDTRVPTRILHGMKDGAVPYTSSLKIAELIQSEDVDVVLRKQELHPFSDPEDLELIYSNLTQLLRRYPVNDPRTDYRNSILKFT</sequence>
<evidence type="ECO:0000256" key="5">
    <source>
        <dbReference type="ARBA" id="ARBA00023128"/>
    </source>
</evidence>
<dbReference type="PANTHER" id="PTHR16138">
    <property type="entry name" value="MYCOPHENOLIC ACID ACYL-GLUCURONIDE ESTERASE, MITOCHONDRIAL"/>
    <property type="match status" value="1"/>
</dbReference>
<evidence type="ECO:0000256" key="1">
    <source>
        <dbReference type="ARBA" id="ARBA00004173"/>
    </source>
</evidence>
<dbReference type="EC" id="3.1.1.93" evidence="6"/>
<keyword evidence="5" id="KW-0496">Mitochondrion</keyword>
<comment type="catalytic activity">
    <reaction evidence="12">
        <text>S-hexadecanoyl-L-cysteinyl-[protein] + H2O = L-cysteinyl-[protein] + hexadecanoate + H(+)</text>
        <dbReference type="Rhea" id="RHEA:19233"/>
        <dbReference type="Rhea" id="RHEA-COMP:10131"/>
        <dbReference type="Rhea" id="RHEA-COMP:11032"/>
        <dbReference type="ChEBI" id="CHEBI:7896"/>
        <dbReference type="ChEBI" id="CHEBI:15377"/>
        <dbReference type="ChEBI" id="CHEBI:15378"/>
        <dbReference type="ChEBI" id="CHEBI:29950"/>
        <dbReference type="ChEBI" id="CHEBI:74151"/>
        <dbReference type="EC" id="3.1.2.22"/>
    </reaction>
    <physiologicalReaction direction="left-to-right" evidence="12">
        <dbReference type="Rhea" id="RHEA:19234"/>
    </physiologicalReaction>
</comment>
<evidence type="ECO:0000259" key="14">
    <source>
        <dbReference type="Pfam" id="PF12697"/>
    </source>
</evidence>
<organism evidence="15 16">
    <name type="scientific">Ladona fulva</name>
    <name type="common">Scarce chaser dragonfly</name>
    <name type="synonym">Libellula fulva</name>
    <dbReference type="NCBI Taxonomy" id="123851"/>
    <lineage>
        <taxon>Eukaryota</taxon>
        <taxon>Metazoa</taxon>
        <taxon>Ecdysozoa</taxon>
        <taxon>Arthropoda</taxon>
        <taxon>Hexapoda</taxon>
        <taxon>Insecta</taxon>
        <taxon>Pterygota</taxon>
        <taxon>Palaeoptera</taxon>
        <taxon>Odonata</taxon>
        <taxon>Epiprocta</taxon>
        <taxon>Anisoptera</taxon>
        <taxon>Libelluloidea</taxon>
        <taxon>Libellulidae</taxon>
        <taxon>Ladona</taxon>
    </lineage>
</organism>
<dbReference type="InterPro" id="IPR000073">
    <property type="entry name" value="AB_hydrolase_1"/>
</dbReference>
<dbReference type="PANTHER" id="PTHR16138:SF7">
    <property type="entry name" value="PALMITOYL-PROTEIN THIOESTERASE ABHD10, MITOCHONDRIAL"/>
    <property type="match status" value="1"/>
</dbReference>
<dbReference type="Gene3D" id="3.40.50.1820">
    <property type="entry name" value="alpha/beta hydrolase"/>
    <property type="match status" value="2"/>
</dbReference>
<gene>
    <name evidence="15" type="ORF">J437_LFUL013200</name>
</gene>
<comment type="function">
    <text evidence="11">Acts as an acyl-protein thioesterase that hydrolyzes fatty acids from acylated residues in proteins. Regulates the mitochondrial S-depalmitoylation of the nucleophilic active site residue of peroxiredoxin-5/PRDX5, a key antioxidant protein, therefore modulating mitochondrial antioxidant ability. Also catalyzes the deglucuronidation of mycophenolic acid acyl-glucuronide, an active metabolite of the immunosuppressant drug mycophenolate.</text>
</comment>
<reference evidence="15" key="1">
    <citation type="submission" date="2013-04" db="EMBL/GenBank/DDBJ databases">
        <authorList>
            <person name="Qu J."/>
            <person name="Murali S.C."/>
            <person name="Bandaranaike D."/>
            <person name="Bellair M."/>
            <person name="Blankenburg K."/>
            <person name="Chao H."/>
            <person name="Dinh H."/>
            <person name="Doddapaneni H."/>
            <person name="Downs B."/>
            <person name="Dugan-Rocha S."/>
            <person name="Elkadiri S."/>
            <person name="Gnanaolivu R.D."/>
            <person name="Hernandez B."/>
            <person name="Javaid M."/>
            <person name="Jayaseelan J.C."/>
            <person name="Lee S."/>
            <person name="Li M."/>
            <person name="Ming W."/>
            <person name="Munidasa M."/>
            <person name="Muniz J."/>
            <person name="Nguyen L."/>
            <person name="Ongeri F."/>
            <person name="Osuji N."/>
            <person name="Pu L.-L."/>
            <person name="Puazo M."/>
            <person name="Qu C."/>
            <person name="Quiroz J."/>
            <person name="Raj R."/>
            <person name="Weissenberger G."/>
            <person name="Xin Y."/>
            <person name="Zou X."/>
            <person name="Han Y."/>
            <person name="Richards S."/>
            <person name="Worley K."/>
            <person name="Muzny D."/>
            <person name="Gibbs R."/>
        </authorList>
    </citation>
    <scope>NUCLEOTIDE SEQUENCE</scope>
    <source>
        <strain evidence="15">Sampled in the wild</strain>
    </source>
</reference>
<keyword evidence="16" id="KW-1185">Reference proteome</keyword>
<dbReference type="InterPro" id="IPR029058">
    <property type="entry name" value="AB_hydrolase_fold"/>
</dbReference>
<feature type="domain" description="AB hydrolase-1" evidence="14">
    <location>
        <begin position="67"/>
        <end position="145"/>
    </location>
</feature>
<evidence type="ECO:0000256" key="3">
    <source>
        <dbReference type="ARBA" id="ARBA00022801"/>
    </source>
</evidence>
<dbReference type="EMBL" id="KZ308765">
    <property type="protein sequence ID" value="KAG8234032.1"/>
    <property type="molecule type" value="Genomic_DNA"/>
</dbReference>
<dbReference type="GO" id="GO:0005739">
    <property type="term" value="C:mitochondrion"/>
    <property type="evidence" value="ECO:0007669"/>
    <property type="project" value="UniProtKB-SubCell"/>
</dbReference>
<evidence type="ECO:0000256" key="11">
    <source>
        <dbReference type="ARBA" id="ARBA00046047"/>
    </source>
</evidence>
<accession>A0A8K0KFH6</accession>
<dbReference type="AlphaFoldDB" id="A0A8K0KFH6"/>
<name>A0A8K0KFH6_LADFU</name>
<dbReference type="SUPFAM" id="SSF53474">
    <property type="entry name" value="alpha/beta-Hydrolases"/>
    <property type="match status" value="1"/>
</dbReference>
<evidence type="ECO:0000256" key="12">
    <source>
        <dbReference type="ARBA" id="ARBA00047409"/>
    </source>
</evidence>
<reference evidence="15" key="2">
    <citation type="submission" date="2017-10" db="EMBL/GenBank/DDBJ databases">
        <title>Ladona fulva Genome sequencing and assembly.</title>
        <authorList>
            <person name="Murali S."/>
            <person name="Richards S."/>
            <person name="Bandaranaike D."/>
            <person name="Bellair M."/>
            <person name="Blankenburg K."/>
            <person name="Chao H."/>
            <person name="Dinh H."/>
            <person name="Doddapaneni H."/>
            <person name="Dugan-Rocha S."/>
            <person name="Elkadiri S."/>
            <person name="Gnanaolivu R."/>
            <person name="Hernandez B."/>
            <person name="Skinner E."/>
            <person name="Javaid M."/>
            <person name="Lee S."/>
            <person name="Li M."/>
            <person name="Ming W."/>
            <person name="Munidasa M."/>
            <person name="Muniz J."/>
            <person name="Nguyen L."/>
            <person name="Hughes D."/>
            <person name="Osuji N."/>
            <person name="Pu L.-L."/>
            <person name="Puazo M."/>
            <person name="Qu C."/>
            <person name="Quiroz J."/>
            <person name="Raj R."/>
            <person name="Weissenberger G."/>
            <person name="Xin Y."/>
            <person name="Zou X."/>
            <person name="Han Y."/>
            <person name="Worley K."/>
            <person name="Muzny D."/>
            <person name="Gibbs R."/>
        </authorList>
    </citation>
    <scope>NUCLEOTIDE SEQUENCE</scope>
    <source>
        <strain evidence="15">Sampled in the wild</strain>
    </source>
</reference>
<comment type="catalytic activity">
    <reaction evidence="13">
        <text>mycophenolic acid O-acyl-beta-D-glucuronide + H2O = mycophenolate + D-glucuronate + H(+)</text>
        <dbReference type="Rhea" id="RHEA:34179"/>
        <dbReference type="ChEBI" id="CHEBI:15377"/>
        <dbReference type="ChEBI" id="CHEBI:15378"/>
        <dbReference type="ChEBI" id="CHEBI:58720"/>
        <dbReference type="ChEBI" id="CHEBI:62932"/>
        <dbReference type="ChEBI" id="CHEBI:66982"/>
        <dbReference type="EC" id="3.1.1.93"/>
    </reaction>
    <physiologicalReaction direction="left-to-right" evidence="13">
        <dbReference type="Rhea" id="RHEA:34180"/>
    </physiologicalReaction>
</comment>
<dbReference type="InterPro" id="IPR052382">
    <property type="entry name" value="ABHD10_acyl-thioesterase"/>
</dbReference>
<dbReference type="Pfam" id="PF12697">
    <property type="entry name" value="Abhydrolase_6"/>
    <property type="match status" value="1"/>
</dbReference>
<dbReference type="GO" id="GO:0008474">
    <property type="term" value="F:palmitoyl-(protein) hydrolase activity"/>
    <property type="evidence" value="ECO:0007669"/>
    <property type="project" value="UniProtKB-EC"/>
</dbReference>
<dbReference type="Proteomes" id="UP000792457">
    <property type="component" value="Unassembled WGS sequence"/>
</dbReference>
<evidence type="ECO:0000256" key="7">
    <source>
        <dbReference type="ARBA" id="ARBA00039314"/>
    </source>
</evidence>